<organism evidence="3 4">
    <name type="scientific">Succinivibrio dextrinosolvens DSM 3072</name>
    <dbReference type="NCBI Taxonomy" id="1123324"/>
    <lineage>
        <taxon>Bacteria</taxon>
        <taxon>Pseudomonadati</taxon>
        <taxon>Pseudomonadota</taxon>
        <taxon>Gammaproteobacteria</taxon>
        <taxon>Aeromonadales</taxon>
        <taxon>Succinivibrionaceae</taxon>
        <taxon>Succinivibrio</taxon>
    </lineage>
</organism>
<evidence type="ECO:0000313" key="3">
    <source>
        <dbReference type="EMBL" id="SKA66548.1"/>
    </source>
</evidence>
<evidence type="ECO:0000256" key="2">
    <source>
        <dbReference type="SAM" id="MobiDB-lite"/>
    </source>
</evidence>
<sequence length="643" mass="71398">MDGSEIKNVSHNNSSELSLLISALEEQQKRTVTTLKTDNSHYSKKLDEIFNPTVPTSEIVPEKENLSTSDLFNQKFKNAQSVIDSKLDIVLDVEKYLNELKDSVNKLTSDGDNQASVSNVTRSIEGISSIVADLTSTKSSSSELKSALSKLPAFDESGNIVSAESSNNTATPPEEVPFELTPQTEELSIDEAFAQAQKEALAQLEQDKELETQLKEDAQRLNQSLRDSSINIEAVINPETPVQEKHELLENEDDHYIQNIDEDTDKDLQSSDGNDEKEKTVLPSAKSDETIASDIKKGTAVTYVAGFFEGNNKEVTEIIPEKLESLALVLSEVENGTSESAANNQSLENSNLPDALPPALQQALDSSLNGIYGQNVNAASENGMPVQTGAYSTNISDNTEALSDSLALSEYSDNTVSTIPADASFTPVADEDEAEEDSRIEAVRVSDLKAVDNSNQNASENNSLIDGNPKIVRESTLKLIEAERQFENRRLGRKLEPKDFYYKVEQTDPWFQTILKSGYNDGPVFSALCYSKRIIDPNNEYNWKLQISTDFELMTSAPDFHHNLRTRFSFVLNHPVEIEFESYKGIPPGCPEELARMWFVREIENAKNEIAQNEELNNLLMKLGENIKTLNISIYTQNSLPKK</sequence>
<protein>
    <submittedName>
        <fullName evidence="3">Uncharacterized protein</fullName>
    </submittedName>
</protein>
<feature type="coiled-coil region" evidence="1">
    <location>
        <begin position="194"/>
        <end position="224"/>
    </location>
</feature>
<dbReference type="Proteomes" id="UP000242432">
    <property type="component" value="Unassembled WGS sequence"/>
</dbReference>
<reference evidence="4" key="1">
    <citation type="submission" date="2017-02" db="EMBL/GenBank/DDBJ databases">
        <authorList>
            <person name="Varghese N."/>
            <person name="Submissions S."/>
        </authorList>
    </citation>
    <scope>NUCLEOTIDE SEQUENCE [LARGE SCALE GENOMIC DNA]</scope>
    <source>
        <strain evidence="4">DSM 3072</strain>
    </source>
</reference>
<keyword evidence="1" id="KW-0175">Coiled coil</keyword>
<proteinExistence type="predicted"/>
<gene>
    <name evidence="3" type="ORF">SAMN02745213_01833</name>
</gene>
<evidence type="ECO:0000313" key="4">
    <source>
        <dbReference type="Proteomes" id="UP000242432"/>
    </source>
</evidence>
<name>A0A1T4VNW9_9GAMM</name>
<dbReference type="AlphaFoldDB" id="A0A1T4VNW9"/>
<feature type="region of interest" description="Disordered" evidence="2">
    <location>
        <begin position="262"/>
        <end position="285"/>
    </location>
</feature>
<dbReference type="EMBL" id="FUXX01000036">
    <property type="protein sequence ID" value="SKA66548.1"/>
    <property type="molecule type" value="Genomic_DNA"/>
</dbReference>
<evidence type="ECO:0000256" key="1">
    <source>
        <dbReference type="SAM" id="Coils"/>
    </source>
</evidence>
<dbReference type="RefSeq" id="WP_078929202.1">
    <property type="nucleotide sequence ID" value="NZ_FUXX01000036.1"/>
</dbReference>
<feature type="compositionally biased region" description="Basic and acidic residues" evidence="2">
    <location>
        <begin position="266"/>
        <end position="285"/>
    </location>
</feature>
<keyword evidence="4" id="KW-1185">Reference proteome</keyword>
<feature type="coiled-coil region" evidence="1">
    <location>
        <begin position="603"/>
        <end position="633"/>
    </location>
</feature>
<accession>A0A1T4VNW9</accession>